<evidence type="ECO:0000313" key="2">
    <source>
        <dbReference type="Proteomes" id="UP001152795"/>
    </source>
</evidence>
<dbReference type="EMBL" id="CACRXK020001104">
    <property type="protein sequence ID" value="CAB3987004.1"/>
    <property type="molecule type" value="Genomic_DNA"/>
</dbReference>
<dbReference type="OrthoDB" id="5988716at2759"/>
<protein>
    <submittedName>
        <fullName evidence="1">Uncharacterized protein</fullName>
    </submittedName>
</protein>
<keyword evidence="2" id="KW-1185">Reference proteome</keyword>
<organism evidence="1 2">
    <name type="scientific">Paramuricea clavata</name>
    <name type="common">Red gorgonian</name>
    <name type="synonym">Violescent sea-whip</name>
    <dbReference type="NCBI Taxonomy" id="317549"/>
    <lineage>
        <taxon>Eukaryota</taxon>
        <taxon>Metazoa</taxon>
        <taxon>Cnidaria</taxon>
        <taxon>Anthozoa</taxon>
        <taxon>Octocorallia</taxon>
        <taxon>Malacalcyonacea</taxon>
        <taxon>Plexauridae</taxon>
        <taxon>Paramuricea</taxon>
    </lineage>
</organism>
<accession>A0A6S7G275</accession>
<dbReference type="AlphaFoldDB" id="A0A6S7G275"/>
<name>A0A6S7G275_PARCT</name>
<evidence type="ECO:0000313" key="1">
    <source>
        <dbReference type="EMBL" id="CAB3987004.1"/>
    </source>
</evidence>
<comment type="caution">
    <text evidence="1">The sequence shown here is derived from an EMBL/GenBank/DDBJ whole genome shotgun (WGS) entry which is preliminary data.</text>
</comment>
<proteinExistence type="predicted"/>
<sequence length="200" mass="23853">MLKEEKQKTMDKVARNYYDMLYSQHNQLQREEREKYYHHHEDLGLSLPHSFKDMMTMFEESQRNSYPYPELQNVDEQPQCGEIPEVYVGSYRKRTTVTTVDNVWDHVLVESLVAVNLENYNKVPVIGKVLEKKDNEFTIHYWKGSWNKKWEPWLHSERPWTDVLPKECVYLAAFTLNEGDKLSADTKRQMKSFLNGGQNQ</sequence>
<dbReference type="Proteomes" id="UP001152795">
    <property type="component" value="Unassembled WGS sequence"/>
</dbReference>
<reference evidence="1" key="1">
    <citation type="submission" date="2020-04" db="EMBL/GenBank/DDBJ databases">
        <authorList>
            <person name="Alioto T."/>
            <person name="Alioto T."/>
            <person name="Gomez Garrido J."/>
        </authorList>
    </citation>
    <scope>NUCLEOTIDE SEQUENCE</scope>
    <source>
        <strain evidence="1">A484AB</strain>
    </source>
</reference>
<gene>
    <name evidence="1" type="ORF">PACLA_8A012470</name>
</gene>